<dbReference type="GO" id="GO:0003725">
    <property type="term" value="F:double-stranded RNA binding"/>
    <property type="evidence" value="ECO:0007669"/>
    <property type="project" value="InterPro"/>
</dbReference>
<dbReference type="RefSeq" id="WP_012498383.1">
    <property type="nucleotide sequence ID" value="NC_011025.1"/>
</dbReference>
<dbReference type="InterPro" id="IPR050156">
    <property type="entry name" value="TC-AMP_synthase_SUA5"/>
</dbReference>
<keyword evidence="6" id="KW-0819">tRNA processing</keyword>
<evidence type="ECO:0000256" key="6">
    <source>
        <dbReference type="ARBA" id="ARBA00022694"/>
    </source>
</evidence>
<evidence type="ECO:0000256" key="10">
    <source>
        <dbReference type="ARBA" id="ARBA00029774"/>
    </source>
</evidence>
<dbReference type="HOGENOM" id="CLU_031397_3_2_14"/>
<dbReference type="EC" id="2.7.7.87" evidence="3"/>
<evidence type="ECO:0000256" key="8">
    <source>
        <dbReference type="ARBA" id="ARBA00022741"/>
    </source>
</evidence>
<protein>
    <recommendedName>
        <fullName evidence="10">L-threonylcarbamoyladenylate synthase</fullName>
        <ecNumber evidence="3">2.7.7.87</ecNumber>
    </recommendedName>
    <alternativeName>
        <fullName evidence="10">L-threonylcarbamoyladenylate synthase</fullName>
    </alternativeName>
</protein>
<comment type="catalytic activity">
    <reaction evidence="11">
        <text>L-threonine + hydrogencarbonate + ATP = L-threonylcarbamoyladenylate + diphosphate + H2O</text>
        <dbReference type="Rhea" id="RHEA:36407"/>
        <dbReference type="ChEBI" id="CHEBI:15377"/>
        <dbReference type="ChEBI" id="CHEBI:17544"/>
        <dbReference type="ChEBI" id="CHEBI:30616"/>
        <dbReference type="ChEBI" id="CHEBI:33019"/>
        <dbReference type="ChEBI" id="CHEBI:57926"/>
        <dbReference type="ChEBI" id="CHEBI:73682"/>
        <dbReference type="EC" id="2.7.7.87"/>
    </reaction>
</comment>
<keyword evidence="8" id="KW-0547">Nucleotide-binding</keyword>
<keyword evidence="5" id="KW-0808">Transferase</keyword>
<dbReference type="InterPro" id="IPR006070">
    <property type="entry name" value="Sua5-like_dom"/>
</dbReference>
<evidence type="ECO:0000313" key="13">
    <source>
        <dbReference type="EMBL" id="ACF07426.1"/>
    </source>
</evidence>
<dbReference type="PANTHER" id="PTHR17490:SF16">
    <property type="entry name" value="THREONYLCARBAMOYL-AMP SYNTHASE"/>
    <property type="match status" value="1"/>
</dbReference>
<evidence type="ECO:0000256" key="11">
    <source>
        <dbReference type="ARBA" id="ARBA00048366"/>
    </source>
</evidence>
<dbReference type="PROSITE" id="PS51163">
    <property type="entry name" value="YRDC"/>
    <property type="match status" value="1"/>
</dbReference>
<feature type="domain" description="YrdC-like" evidence="12">
    <location>
        <begin position="1"/>
        <end position="157"/>
    </location>
</feature>
<sequence>MINKYNELFIATTDTIIGLGGKVSRRISDLIYEIKGRDPRKKLIILVSSIKQARAFKEWTSEAEALANKFWPGATTLVVNDQGFRMPNQPKLLEFLEANGPVYMTSCNISNSPVCQTIEEAKNVFPEISNVYYFGKTSGTPSQIIRVEDHKILRKEQ</sequence>
<dbReference type="AlphaFoldDB" id="B3PN24"/>
<keyword evidence="7" id="KW-0548">Nucleotidyltransferase</keyword>
<dbReference type="GO" id="GO:0008033">
    <property type="term" value="P:tRNA processing"/>
    <property type="evidence" value="ECO:0007669"/>
    <property type="project" value="UniProtKB-KW"/>
</dbReference>
<name>B3PN24_META1</name>
<comment type="similarity">
    <text evidence="2">Belongs to the SUA5 family.</text>
</comment>
<evidence type="ECO:0000259" key="12">
    <source>
        <dbReference type="PROSITE" id="PS51163"/>
    </source>
</evidence>
<proteinExistence type="inferred from homology"/>
<dbReference type="STRING" id="243272.MARTH_orf655"/>
<evidence type="ECO:0000256" key="5">
    <source>
        <dbReference type="ARBA" id="ARBA00022679"/>
    </source>
</evidence>
<comment type="subcellular location">
    <subcellularLocation>
        <location evidence="1">Cytoplasm</location>
    </subcellularLocation>
</comment>
<dbReference type="Proteomes" id="UP000008812">
    <property type="component" value="Chromosome"/>
</dbReference>
<accession>B3PN24</accession>
<dbReference type="GO" id="GO:0006450">
    <property type="term" value="P:regulation of translational fidelity"/>
    <property type="evidence" value="ECO:0007669"/>
    <property type="project" value="TreeGrafter"/>
</dbReference>
<evidence type="ECO:0000313" key="14">
    <source>
        <dbReference type="Proteomes" id="UP000008812"/>
    </source>
</evidence>
<evidence type="ECO:0000256" key="2">
    <source>
        <dbReference type="ARBA" id="ARBA00007663"/>
    </source>
</evidence>
<evidence type="ECO:0000256" key="3">
    <source>
        <dbReference type="ARBA" id="ARBA00012584"/>
    </source>
</evidence>
<dbReference type="Gene3D" id="3.90.870.10">
    <property type="entry name" value="DHBP synthase"/>
    <property type="match status" value="1"/>
</dbReference>
<reference evidence="13 14" key="1">
    <citation type="journal article" date="2008" name="Infect. Immun.">
        <title>Genome of Mycoplasma arthritidis.</title>
        <authorList>
            <person name="Dybvig K."/>
            <person name="Zuhua C."/>
            <person name="Lao P."/>
            <person name="Jordan D.S."/>
            <person name="French C.T."/>
            <person name="Tu A.H."/>
            <person name="Loraine A.E."/>
        </authorList>
    </citation>
    <scope>NUCLEOTIDE SEQUENCE [LARGE SCALE GENOMIC DNA]</scope>
    <source>
        <strain evidence="13 14">158L3-1</strain>
    </source>
</reference>
<evidence type="ECO:0000256" key="1">
    <source>
        <dbReference type="ARBA" id="ARBA00004496"/>
    </source>
</evidence>
<dbReference type="GO" id="GO:0005737">
    <property type="term" value="C:cytoplasm"/>
    <property type="evidence" value="ECO:0007669"/>
    <property type="project" value="UniProtKB-SubCell"/>
</dbReference>
<dbReference type="eggNOG" id="COG0009">
    <property type="taxonomic scope" value="Bacteria"/>
</dbReference>
<dbReference type="EMBL" id="CP001047">
    <property type="protein sequence ID" value="ACF07426.1"/>
    <property type="molecule type" value="Genomic_DNA"/>
</dbReference>
<dbReference type="SUPFAM" id="SSF55821">
    <property type="entry name" value="YrdC/RibB"/>
    <property type="match status" value="1"/>
</dbReference>
<evidence type="ECO:0000256" key="7">
    <source>
        <dbReference type="ARBA" id="ARBA00022695"/>
    </source>
</evidence>
<dbReference type="KEGG" id="mat:MARTH_orf655"/>
<dbReference type="GO" id="GO:0000049">
    <property type="term" value="F:tRNA binding"/>
    <property type="evidence" value="ECO:0007669"/>
    <property type="project" value="TreeGrafter"/>
</dbReference>
<dbReference type="InterPro" id="IPR017945">
    <property type="entry name" value="DHBP_synth_RibB-like_a/b_dom"/>
</dbReference>
<gene>
    <name evidence="13" type="ordered locus">MARTH_orf655</name>
</gene>
<keyword evidence="14" id="KW-1185">Reference proteome</keyword>
<keyword evidence="9" id="KW-0067">ATP-binding</keyword>
<keyword evidence="4" id="KW-0963">Cytoplasm</keyword>
<dbReference type="Pfam" id="PF01300">
    <property type="entry name" value="Sua5_yciO_yrdC"/>
    <property type="match status" value="1"/>
</dbReference>
<evidence type="ECO:0000256" key="9">
    <source>
        <dbReference type="ARBA" id="ARBA00022840"/>
    </source>
</evidence>
<dbReference type="GO" id="GO:0061710">
    <property type="term" value="F:L-threonylcarbamoyladenylate synthase"/>
    <property type="evidence" value="ECO:0007669"/>
    <property type="project" value="UniProtKB-EC"/>
</dbReference>
<evidence type="ECO:0000256" key="4">
    <source>
        <dbReference type="ARBA" id="ARBA00022490"/>
    </source>
</evidence>
<organism evidence="13 14">
    <name type="scientific">Metamycoplasma arthritidis (strain 158L3-1)</name>
    <name type="common">Mycoplasma arthritidis</name>
    <dbReference type="NCBI Taxonomy" id="243272"/>
    <lineage>
        <taxon>Bacteria</taxon>
        <taxon>Bacillati</taxon>
        <taxon>Mycoplasmatota</taxon>
        <taxon>Mycoplasmoidales</taxon>
        <taxon>Metamycoplasmataceae</taxon>
        <taxon>Metamycoplasma</taxon>
    </lineage>
</organism>
<dbReference type="PANTHER" id="PTHR17490">
    <property type="entry name" value="SUA5"/>
    <property type="match status" value="1"/>
</dbReference>
<dbReference type="GO" id="GO:0005524">
    <property type="term" value="F:ATP binding"/>
    <property type="evidence" value="ECO:0007669"/>
    <property type="project" value="UniProtKB-KW"/>
</dbReference>